<dbReference type="HOGENOM" id="CLU_2146868_0_0_1"/>
<name>A0A0C9Z5W6_9AGAM</name>
<reference evidence="2" key="2">
    <citation type="submission" date="2015-01" db="EMBL/GenBank/DDBJ databases">
        <title>Evolutionary Origins and Diversification of the Mycorrhizal Mutualists.</title>
        <authorList>
            <consortium name="DOE Joint Genome Institute"/>
            <consortium name="Mycorrhizal Genomics Consortium"/>
            <person name="Kohler A."/>
            <person name="Kuo A."/>
            <person name="Nagy L.G."/>
            <person name="Floudas D."/>
            <person name="Copeland A."/>
            <person name="Barry K.W."/>
            <person name="Cichocki N."/>
            <person name="Veneault-Fourrey C."/>
            <person name="LaButti K."/>
            <person name="Lindquist E.A."/>
            <person name="Lipzen A."/>
            <person name="Lundell T."/>
            <person name="Morin E."/>
            <person name="Murat C."/>
            <person name="Riley R."/>
            <person name="Ohm R."/>
            <person name="Sun H."/>
            <person name="Tunlid A."/>
            <person name="Henrissat B."/>
            <person name="Grigoriev I.V."/>
            <person name="Hibbett D.S."/>
            <person name="Martin F."/>
        </authorList>
    </citation>
    <scope>NUCLEOTIDE SEQUENCE [LARGE SCALE GENOMIC DNA]</scope>
    <source>
        <strain evidence="2">441</strain>
    </source>
</reference>
<dbReference type="EMBL" id="KN833751">
    <property type="protein sequence ID" value="KIK21499.1"/>
    <property type="molecule type" value="Genomic_DNA"/>
</dbReference>
<keyword evidence="2" id="KW-1185">Reference proteome</keyword>
<accession>A0A0C9Z5W6</accession>
<proteinExistence type="predicted"/>
<evidence type="ECO:0000313" key="2">
    <source>
        <dbReference type="Proteomes" id="UP000054018"/>
    </source>
</evidence>
<reference evidence="1 2" key="1">
    <citation type="submission" date="2014-04" db="EMBL/GenBank/DDBJ databases">
        <authorList>
            <consortium name="DOE Joint Genome Institute"/>
            <person name="Kuo A."/>
            <person name="Kohler A."/>
            <person name="Costa M.D."/>
            <person name="Nagy L.G."/>
            <person name="Floudas D."/>
            <person name="Copeland A."/>
            <person name="Barry K.W."/>
            <person name="Cichocki N."/>
            <person name="Veneault-Fourrey C."/>
            <person name="LaButti K."/>
            <person name="Lindquist E.A."/>
            <person name="Lipzen A."/>
            <person name="Lundell T."/>
            <person name="Morin E."/>
            <person name="Murat C."/>
            <person name="Sun H."/>
            <person name="Tunlid A."/>
            <person name="Henrissat B."/>
            <person name="Grigoriev I.V."/>
            <person name="Hibbett D.S."/>
            <person name="Martin F."/>
            <person name="Nordberg H.P."/>
            <person name="Cantor M.N."/>
            <person name="Hua S.X."/>
        </authorList>
    </citation>
    <scope>NUCLEOTIDE SEQUENCE [LARGE SCALE GENOMIC DNA]</scope>
    <source>
        <strain evidence="1 2">441</strain>
    </source>
</reference>
<gene>
    <name evidence="1" type="ORF">PISMIDRAFT_681183</name>
</gene>
<dbReference type="AlphaFoldDB" id="A0A0C9Z5W6"/>
<sequence>MSDQKQESVQALVNVGVKKDFAVKVVEQSGYTPSDIIKNPAKVLGDYWYKNVAVDFLDDAIAVNASELKQGLTALQFEDSIVNQAYAAAPRPDLLGHRDIFSWGLVVVEDRL</sequence>
<protein>
    <submittedName>
        <fullName evidence="1">Uncharacterized protein</fullName>
    </submittedName>
</protein>
<organism evidence="1 2">
    <name type="scientific">Pisolithus microcarpus 441</name>
    <dbReference type="NCBI Taxonomy" id="765257"/>
    <lineage>
        <taxon>Eukaryota</taxon>
        <taxon>Fungi</taxon>
        <taxon>Dikarya</taxon>
        <taxon>Basidiomycota</taxon>
        <taxon>Agaricomycotina</taxon>
        <taxon>Agaricomycetes</taxon>
        <taxon>Agaricomycetidae</taxon>
        <taxon>Boletales</taxon>
        <taxon>Sclerodermatineae</taxon>
        <taxon>Pisolithaceae</taxon>
        <taxon>Pisolithus</taxon>
    </lineage>
</organism>
<dbReference type="Proteomes" id="UP000054018">
    <property type="component" value="Unassembled WGS sequence"/>
</dbReference>
<evidence type="ECO:0000313" key="1">
    <source>
        <dbReference type="EMBL" id="KIK21499.1"/>
    </source>
</evidence>